<dbReference type="RefSeq" id="WP_191695686.1">
    <property type="nucleotide sequence ID" value="NZ_JACSQN010000016.1"/>
</dbReference>
<dbReference type="Pfam" id="PF09946">
    <property type="entry name" value="DUF2178"/>
    <property type="match status" value="1"/>
</dbReference>
<evidence type="ECO:0000313" key="3">
    <source>
        <dbReference type="Proteomes" id="UP000626786"/>
    </source>
</evidence>
<keyword evidence="1" id="KW-1133">Transmembrane helix</keyword>
<feature type="transmembrane region" description="Helical" evidence="1">
    <location>
        <begin position="47"/>
        <end position="68"/>
    </location>
</feature>
<comment type="caution">
    <text evidence="2">The sequence shown here is derived from an EMBL/GenBank/DDBJ whole genome shotgun (WGS) entry which is preliminary data.</text>
</comment>
<keyword evidence="1" id="KW-0472">Membrane</keyword>
<proteinExistence type="predicted"/>
<dbReference type="InterPro" id="IPR019235">
    <property type="entry name" value="DUF2178_TM"/>
</dbReference>
<protein>
    <submittedName>
        <fullName evidence="2">DUF3796 domain-containing protein</fullName>
    </submittedName>
</protein>
<gene>
    <name evidence="2" type="ORF">H9649_14910</name>
</gene>
<keyword evidence="3" id="KW-1185">Reference proteome</keyword>
<feature type="transmembrane region" description="Helical" evidence="1">
    <location>
        <begin position="74"/>
        <end position="96"/>
    </location>
</feature>
<dbReference type="EMBL" id="JACSQN010000016">
    <property type="protein sequence ID" value="MBD7985861.1"/>
    <property type="molecule type" value="Genomic_DNA"/>
</dbReference>
<dbReference type="Proteomes" id="UP000626786">
    <property type="component" value="Unassembled WGS sequence"/>
</dbReference>
<accession>A0ABR8UCW9</accession>
<sequence length="100" mass="11338">MLPTLESIAGFITGAGIVLLLAFIYFKKGNKQRKFDERYEQVNAKAIKFSWISTLIVLLFMWLGVLIYEGAKLAFLLSVSAYGVLLITFGVAHFVYNRRL</sequence>
<organism evidence="2 3">
    <name type="scientific">Sporosarcina quadrami</name>
    <dbReference type="NCBI Taxonomy" id="2762234"/>
    <lineage>
        <taxon>Bacteria</taxon>
        <taxon>Bacillati</taxon>
        <taxon>Bacillota</taxon>
        <taxon>Bacilli</taxon>
        <taxon>Bacillales</taxon>
        <taxon>Caryophanaceae</taxon>
        <taxon>Sporosarcina</taxon>
    </lineage>
</organism>
<reference evidence="2 3" key="1">
    <citation type="submission" date="2020-08" db="EMBL/GenBank/DDBJ databases">
        <title>A Genomic Blueprint of the Chicken Gut Microbiome.</title>
        <authorList>
            <person name="Gilroy R."/>
            <person name="Ravi A."/>
            <person name="Getino M."/>
            <person name="Pursley I."/>
            <person name="Horton D.L."/>
            <person name="Alikhan N.-F."/>
            <person name="Baker D."/>
            <person name="Gharbi K."/>
            <person name="Hall N."/>
            <person name="Watson M."/>
            <person name="Adriaenssens E.M."/>
            <person name="Foster-Nyarko E."/>
            <person name="Jarju S."/>
            <person name="Secka A."/>
            <person name="Antonio M."/>
            <person name="Oren A."/>
            <person name="Chaudhuri R."/>
            <person name="La Ragione R.M."/>
            <person name="Hildebrand F."/>
            <person name="Pallen M.J."/>
        </authorList>
    </citation>
    <scope>NUCLEOTIDE SEQUENCE [LARGE SCALE GENOMIC DNA]</scope>
    <source>
        <strain evidence="2 3">Sa2YVA2</strain>
    </source>
</reference>
<evidence type="ECO:0000256" key="1">
    <source>
        <dbReference type="SAM" id="Phobius"/>
    </source>
</evidence>
<name>A0ABR8UCW9_9BACL</name>
<keyword evidence="1" id="KW-0812">Transmembrane</keyword>
<feature type="transmembrane region" description="Helical" evidence="1">
    <location>
        <begin position="6"/>
        <end position="26"/>
    </location>
</feature>
<evidence type="ECO:0000313" key="2">
    <source>
        <dbReference type="EMBL" id="MBD7985861.1"/>
    </source>
</evidence>